<feature type="binding site" evidence="5">
    <location>
        <position position="216"/>
    </location>
    <ligand>
        <name>Fe cation</name>
        <dbReference type="ChEBI" id="CHEBI:24875"/>
        <note>catalytic</note>
    </ligand>
</feature>
<evidence type="ECO:0000256" key="3">
    <source>
        <dbReference type="ARBA" id="ARBA00013133"/>
    </source>
</evidence>
<feature type="binding site" evidence="5">
    <location>
        <position position="214"/>
    </location>
    <ligand>
        <name>Fe cation</name>
        <dbReference type="ChEBI" id="CHEBI:24875"/>
        <note>catalytic</note>
    </ligand>
</feature>
<organism evidence="7 8">
    <name type="scientific">Adineta steineri</name>
    <dbReference type="NCBI Taxonomy" id="433720"/>
    <lineage>
        <taxon>Eukaryota</taxon>
        <taxon>Metazoa</taxon>
        <taxon>Spiralia</taxon>
        <taxon>Gnathifera</taxon>
        <taxon>Rotifera</taxon>
        <taxon>Eurotatoria</taxon>
        <taxon>Bdelloidea</taxon>
        <taxon>Adinetida</taxon>
        <taxon>Adinetidae</taxon>
        <taxon>Adineta</taxon>
    </lineage>
</organism>
<keyword evidence="6" id="KW-0560">Oxidoreductase</keyword>
<name>A0A815AEE7_9BILA</name>
<dbReference type="AlphaFoldDB" id="A0A815AEE7"/>
<proteinExistence type="inferred from homology"/>
<evidence type="ECO:0000313" key="8">
    <source>
        <dbReference type="Proteomes" id="UP000663832"/>
    </source>
</evidence>
<dbReference type="Gene3D" id="2.60.120.10">
    <property type="entry name" value="Jelly Rolls"/>
    <property type="match status" value="1"/>
</dbReference>
<evidence type="ECO:0000256" key="6">
    <source>
        <dbReference type="RuleBase" id="RU366010"/>
    </source>
</evidence>
<keyword evidence="4" id="KW-0883">Thioether bond</keyword>
<comment type="cofactor">
    <cofactor evidence="6">
        <name>Fe cation</name>
        <dbReference type="ChEBI" id="CHEBI:24875"/>
    </cofactor>
    <text evidence="6">Binds 1 Fe cation per subunit.</text>
</comment>
<sequence length="339" mass="39119">MISPVGIRNKYWLSIDKTAMVIKCGWGEPRPLLTAVKLDSKQPQLQSLQNIYLGYTGNGADRTPVDERSNQNTITDIQQLIKEKHLTIRVIKSLVPSKERSLRLLPLGVEFCHEHEIPRDISWEVAELYNCITYYKGMLDRGCMQFPQFIKAIQRSIEHPNGTCSKILEAKAKLSSYGLFGTYLRITFGEHQGNSPGHRFVLEIWPKGHFSPIHQHADAHGVIMVYHGHILISLYAALDPANQIPFKQQLFGPNDITYLTRDLNQTHKVENFSHDVCLTMQCYQYEANDQEHYGNFQIIKNHDLEQTHPANPKSDMDFKDFLNQMHEEWISTYAKEVRL</sequence>
<dbReference type="UniPathway" id="UPA00012">
    <property type="reaction ID" value="UER00537"/>
</dbReference>
<dbReference type="SUPFAM" id="SSF51182">
    <property type="entry name" value="RmlC-like cupins"/>
    <property type="match status" value="1"/>
</dbReference>
<comment type="catalytic activity">
    <reaction evidence="6">
        <text>L-cysteine + O2 = 3-sulfino-L-alanine + H(+)</text>
        <dbReference type="Rhea" id="RHEA:20441"/>
        <dbReference type="ChEBI" id="CHEBI:15378"/>
        <dbReference type="ChEBI" id="CHEBI:15379"/>
        <dbReference type="ChEBI" id="CHEBI:35235"/>
        <dbReference type="ChEBI" id="CHEBI:61085"/>
        <dbReference type="EC" id="1.13.11.20"/>
    </reaction>
</comment>
<evidence type="ECO:0000256" key="2">
    <source>
        <dbReference type="ARBA" id="ARBA00006622"/>
    </source>
</evidence>
<accession>A0A815AEE7</accession>
<evidence type="ECO:0000313" key="7">
    <source>
        <dbReference type="EMBL" id="CAF1254774.1"/>
    </source>
</evidence>
<dbReference type="InterPro" id="IPR011051">
    <property type="entry name" value="RmlC_Cupin_sf"/>
</dbReference>
<evidence type="ECO:0000256" key="1">
    <source>
        <dbReference type="ARBA" id="ARBA00004759"/>
    </source>
</evidence>
<feature type="binding site" evidence="5">
    <location>
        <position position="267"/>
    </location>
    <ligand>
        <name>Fe cation</name>
        <dbReference type="ChEBI" id="CHEBI:24875"/>
        <note>catalytic</note>
    </ligand>
</feature>
<reference evidence="7" key="1">
    <citation type="submission" date="2021-02" db="EMBL/GenBank/DDBJ databases">
        <authorList>
            <person name="Nowell W R."/>
        </authorList>
    </citation>
    <scope>NUCLEOTIDE SEQUENCE</scope>
</reference>
<evidence type="ECO:0000256" key="4">
    <source>
        <dbReference type="ARBA" id="ARBA00022784"/>
    </source>
</evidence>
<evidence type="ECO:0000256" key="5">
    <source>
        <dbReference type="PIRSR" id="PIRSR610300-51"/>
    </source>
</evidence>
<dbReference type="GO" id="GO:0017172">
    <property type="term" value="F:cysteine dioxygenase activity"/>
    <property type="evidence" value="ECO:0007669"/>
    <property type="project" value="UniProtKB-UniRule"/>
</dbReference>
<protein>
    <recommendedName>
        <fullName evidence="3 6">Cysteine dioxygenase</fullName>
        <ecNumber evidence="3 6">1.13.11.20</ecNumber>
    </recommendedName>
</protein>
<dbReference type="InterPro" id="IPR010300">
    <property type="entry name" value="CDO_1"/>
</dbReference>
<comment type="caution">
    <text evidence="7">The sequence shown here is derived from an EMBL/GenBank/DDBJ whole genome shotgun (WGS) entry which is preliminary data.</text>
</comment>
<dbReference type="Proteomes" id="UP000663832">
    <property type="component" value="Unassembled WGS sequence"/>
</dbReference>
<dbReference type="OrthoDB" id="5946895at2759"/>
<gene>
    <name evidence="7" type="ORF">QVE165_LOCUS28711</name>
</gene>
<comment type="similarity">
    <text evidence="2 6">Belongs to the cysteine dioxygenase family.</text>
</comment>
<comment type="pathway">
    <text evidence="1 6">Organosulfur biosynthesis; taurine biosynthesis; hypotaurine from L-cysteine: step 1/2.</text>
</comment>
<dbReference type="GO" id="GO:0042412">
    <property type="term" value="P:taurine biosynthetic process"/>
    <property type="evidence" value="ECO:0007669"/>
    <property type="project" value="UniProtKB-UniRule"/>
</dbReference>
<keyword evidence="8" id="KW-1185">Reference proteome</keyword>
<dbReference type="InterPro" id="IPR014710">
    <property type="entry name" value="RmlC-like_jellyroll"/>
</dbReference>
<dbReference type="EC" id="1.13.11.20" evidence="3 6"/>
<dbReference type="GO" id="GO:0005506">
    <property type="term" value="F:iron ion binding"/>
    <property type="evidence" value="ECO:0007669"/>
    <property type="project" value="UniProtKB-UniRule"/>
</dbReference>
<keyword evidence="6" id="KW-0223">Dioxygenase</keyword>
<keyword evidence="5 6" id="KW-0408">Iron</keyword>
<dbReference type="EMBL" id="CAJNOM010000226">
    <property type="protein sequence ID" value="CAF1254774.1"/>
    <property type="molecule type" value="Genomic_DNA"/>
</dbReference>
<dbReference type="Pfam" id="PF05995">
    <property type="entry name" value="CDO_I"/>
    <property type="match status" value="1"/>
</dbReference>
<keyword evidence="5 6" id="KW-0479">Metal-binding</keyword>